<comment type="caution">
    <text evidence="2">The sequence shown here is derived from an EMBL/GenBank/DDBJ whole genome shotgun (WGS) entry which is preliminary data.</text>
</comment>
<evidence type="ECO:0000313" key="2">
    <source>
        <dbReference type="EMBL" id="PMM38749.1"/>
    </source>
</evidence>
<name>A0A2N7JHG2_VIBSP</name>
<feature type="signal peptide" evidence="1">
    <location>
        <begin position="1"/>
        <end position="18"/>
    </location>
</feature>
<proteinExistence type="predicted"/>
<evidence type="ECO:0000256" key="1">
    <source>
        <dbReference type="SAM" id="SignalP"/>
    </source>
</evidence>
<sequence length="169" mass="18817">MKKVLAILLTVLSFSSFAEIKDINKMPFGMVGEEQTATSYFHMDDGSTWKNTVSISVGKDGMQRVYFTRFYSTGSYCTLKGSKSGTEQQVWTVDGQNVRMSVYCSEYTDSKGEYYQTAYATSNAGERFISERFKKAQSEVSVKDTNGFLVNYSAKGFTKAWNTAGGNAL</sequence>
<feature type="chain" id="PRO_5014892292" evidence="1">
    <location>
        <begin position="19"/>
        <end position="169"/>
    </location>
</feature>
<protein>
    <submittedName>
        <fullName evidence="2">Uncharacterized protein</fullName>
    </submittedName>
</protein>
<dbReference type="EMBL" id="MCZF01000326">
    <property type="protein sequence ID" value="PMM38749.1"/>
    <property type="molecule type" value="Genomic_DNA"/>
</dbReference>
<reference evidence="3" key="1">
    <citation type="submission" date="2016-07" db="EMBL/GenBank/DDBJ databases">
        <title>Nontailed viruses are major unrecognized killers of bacteria in the ocean.</title>
        <authorList>
            <person name="Kauffman K."/>
            <person name="Hussain F."/>
            <person name="Yang J."/>
            <person name="Arevalo P."/>
            <person name="Brown J."/>
            <person name="Cutler M."/>
            <person name="Kelly L."/>
            <person name="Polz M.F."/>
        </authorList>
    </citation>
    <scope>NUCLEOTIDE SEQUENCE [LARGE SCALE GENOMIC DNA]</scope>
    <source>
        <strain evidence="3">10N.261.48.B5</strain>
    </source>
</reference>
<organism evidence="2 3">
    <name type="scientific">Vibrio splendidus</name>
    <dbReference type="NCBI Taxonomy" id="29497"/>
    <lineage>
        <taxon>Bacteria</taxon>
        <taxon>Pseudomonadati</taxon>
        <taxon>Pseudomonadota</taxon>
        <taxon>Gammaproteobacteria</taxon>
        <taxon>Vibrionales</taxon>
        <taxon>Vibrionaceae</taxon>
        <taxon>Vibrio</taxon>
    </lineage>
</organism>
<accession>A0A2N7JHG2</accession>
<dbReference type="AlphaFoldDB" id="A0A2N7JHG2"/>
<evidence type="ECO:0000313" key="3">
    <source>
        <dbReference type="Proteomes" id="UP000235533"/>
    </source>
</evidence>
<dbReference type="RefSeq" id="WP_102554505.1">
    <property type="nucleotide sequence ID" value="NZ_MCZF01000326.1"/>
</dbReference>
<gene>
    <name evidence="2" type="ORF">BCT54_15330</name>
</gene>
<keyword evidence="1" id="KW-0732">Signal</keyword>
<dbReference type="Proteomes" id="UP000235533">
    <property type="component" value="Unassembled WGS sequence"/>
</dbReference>